<reference evidence="2" key="2">
    <citation type="journal article" date="2015" name="Data Brief">
        <title>Shoot transcriptome of the giant reed, Arundo donax.</title>
        <authorList>
            <person name="Barrero R.A."/>
            <person name="Guerrero F.D."/>
            <person name="Moolhuijzen P."/>
            <person name="Goolsby J.A."/>
            <person name="Tidwell J."/>
            <person name="Bellgard S.E."/>
            <person name="Bellgard M.I."/>
        </authorList>
    </citation>
    <scope>NUCLEOTIDE SEQUENCE</scope>
    <source>
        <tissue evidence="2">Shoot tissue taken approximately 20 cm above the soil surface</tissue>
    </source>
</reference>
<feature type="compositionally biased region" description="Low complexity" evidence="1">
    <location>
        <begin position="9"/>
        <end position="24"/>
    </location>
</feature>
<dbReference type="AlphaFoldDB" id="A0A0A9DQL6"/>
<protein>
    <submittedName>
        <fullName evidence="2">Uncharacterized protein</fullName>
    </submittedName>
</protein>
<evidence type="ECO:0000313" key="2">
    <source>
        <dbReference type="EMBL" id="JAD90071.1"/>
    </source>
</evidence>
<feature type="region of interest" description="Disordered" evidence="1">
    <location>
        <begin position="1"/>
        <end position="58"/>
    </location>
</feature>
<name>A0A0A9DQL6_ARUDO</name>
<accession>A0A0A9DQL6</accession>
<sequence length="58" mass="5792">MQRAEGPRVGRAAAEPGGAAAQAGGAEGPDHALLPRRRPAAGAPRGEPPRGLHAPRVP</sequence>
<feature type="compositionally biased region" description="Low complexity" evidence="1">
    <location>
        <begin position="40"/>
        <end position="52"/>
    </location>
</feature>
<proteinExistence type="predicted"/>
<organism evidence="2">
    <name type="scientific">Arundo donax</name>
    <name type="common">Giant reed</name>
    <name type="synonym">Donax arundinaceus</name>
    <dbReference type="NCBI Taxonomy" id="35708"/>
    <lineage>
        <taxon>Eukaryota</taxon>
        <taxon>Viridiplantae</taxon>
        <taxon>Streptophyta</taxon>
        <taxon>Embryophyta</taxon>
        <taxon>Tracheophyta</taxon>
        <taxon>Spermatophyta</taxon>
        <taxon>Magnoliopsida</taxon>
        <taxon>Liliopsida</taxon>
        <taxon>Poales</taxon>
        <taxon>Poaceae</taxon>
        <taxon>PACMAD clade</taxon>
        <taxon>Arundinoideae</taxon>
        <taxon>Arundineae</taxon>
        <taxon>Arundo</taxon>
    </lineage>
</organism>
<reference evidence="2" key="1">
    <citation type="submission" date="2014-09" db="EMBL/GenBank/DDBJ databases">
        <authorList>
            <person name="Magalhaes I.L.F."/>
            <person name="Oliveira U."/>
            <person name="Santos F.R."/>
            <person name="Vidigal T.H.D.A."/>
            <person name="Brescovit A.D."/>
            <person name="Santos A.J."/>
        </authorList>
    </citation>
    <scope>NUCLEOTIDE SEQUENCE</scope>
    <source>
        <tissue evidence="2">Shoot tissue taken approximately 20 cm above the soil surface</tissue>
    </source>
</reference>
<dbReference type="EMBL" id="GBRH01207824">
    <property type="protein sequence ID" value="JAD90071.1"/>
    <property type="molecule type" value="Transcribed_RNA"/>
</dbReference>
<evidence type="ECO:0000256" key="1">
    <source>
        <dbReference type="SAM" id="MobiDB-lite"/>
    </source>
</evidence>